<evidence type="ECO:0000256" key="5">
    <source>
        <dbReference type="ARBA" id="ARBA00022617"/>
    </source>
</evidence>
<dbReference type="PANTHER" id="PTHR30529">
    <property type="entry name" value="CYTOCHROME B561"/>
    <property type="match status" value="1"/>
</dbReference>
<evidence type="ECO:0000256" key="1">
    <source>
        <dbReference type="ARBA" id="ARBA00001970"/>
    </source>
</evidence>
<dbReference type="GO" id="GO:0046872">
    <property type="term" value="F:metal ion binding"/>
    <property type="evidence" value="ECO:0007669"/>
    <property type="project" value="UniProtKB-KW"/>
</dbReference>
<evidence type="ECO:0000313" key="15">
    <source>
        <dbReference type="EMBL" id="SEE65867.1"/>
    </source>
</evidence>
<protein>
    <submittedName>
        <fullName evidence="15">Cytochrome b561</fullName>
    </submittedName>
</protein>
<keyword evidence="8" id="KW-0249">Electron transport</keyword>
<dbReference type="InterPro" id="IPR052168">
    <property type="entry name" value="Cytochrome_b561_oxidase"/>
</dbReference>
<dbReference type="GO" id="GO:0022904">
    <property type="term" value="P:respiratory electron transport chain"/>
    <property type="evidence" value="ECO:0007669"/>
    <property type="project" value="InterPro"/>
</dbReference>
<keyword evidence="5" id="KW-0349">Heme</keyword>
<evidence type="ECO:0000256" key="4">
    <source>
        <dbReference type="ARBA" id="ARBA00022475"/>
    </source>
</evidence>
<dbReference type="InterPro" id="IPR016174">
    <property type="entry name" value="Di-haem_cyt_TM"/>
</dbReference>
<evidence type="ECO:0000256" key="11">
    <source>
        <dbReference type="ARBA" id="ARBA00023136"/>
    </source>
</evidence>
<dbReference type="InterPro" id="IPR011577">
    <property type="entry name" value="Cyt_b561_bac/Ni-Hgenase"/>
</dbReference>
<gene>
    <name evidence="15" type="ORF">SAMN04490194_3340</name>
</gene>
<evidence type="ECO:0000259" key="14">
    <source>
        <dbReference type="Pfam" id="PF01292"/>
    </source>
</evidence>
<evidence type="ECO:0000256" key="9">
    <source>
        <dbReference type="ARBA" id="ARBA00022989"/>
    </source>
</evidence>
<dbReference type="GO" id="GO:0009055">
    <property type="term" value="F:electron transfer activity"/>
    <property type="evidence" value="ECO:0007669"/>
    <property type="project" value="InterPro"/>
</dbReference>
<evidence type="ECO:0000256" key="3">
    <source>
        <dbReference type="ARBA" id="ARBA00022448"/>
    </source>
</evidence>
<comment type="cofactor">
    <cofactor evidence="1">
        <name>heme b</name>
        <dbReference type="ChEBI" id="CHEBI:60344"/>
    </cofactor>
</comment>
<feature type="domain" description="Cytochrome b561 bacterial/Ni-hydrogenase" evidence="14">
    <location>
        <begin position="9"/>
        <end position="178"/>
    </location>
</feature>
<feature type="transmembrane region" description="Helical" evidence="13">
    <location>
        <begin position="12"/>
        <end position="29"/>
    </location>
</feature>
<feature type="transmembrane region" description="Helical" evidence="13">
    <location>
        <begin position="88"/>
        <end position="111"/>
    </location>
</feature>
<sequence length="200" mass="22843">MTSHSVPQRYAALSITLHWLMLALFVGVYGCIELKGWLPRQHPLKGPLLGTHALFGLAIFTLVWVRLLSRLQKRPPISPRPPAWQTALAHLTHLSLYALMILTPLLGWLMLSAAGKPIPYFAFTLPSPIAIDPDMAKQLKYWHEWLGTAGYWLIGLHACAGVFHHYWMRDNTLTRMLPERFLTWRQATESRQGPANRHQP</sequence>
<name>A0A1H5KN55_9PSED</name>
<feature type="transmembrane region" description="Helical" evidence="13">
    <location>
        <begin position="49"/>
        <end position="68"/>
    </location>
</feature>
<evidence type="ECO:0000256" key="8">
    <source>
        <dbReference type="ARBA" id="ARBA00022982"/>
    </source>
</evidence>
<accession>A0A1H5KN55</accession>
<evidence type="ECO:0000256" key="6">
    <source>
        <dbReference type="ARBA" id="ARBA00022692"/>
    </source>
</evidence>
<dbReference type="RefSeq" id="WP_084320007.1">
    <property type="nucleotide sequence ID" value="NZ_FNTY01000002.1"/>
</dbReference>
<keyword evidence="9 13" id="KW-1133">Transmembrane helix</keyword>
<evidence type="ECO:0000256" key="12">
    <source>
        <dbReference type="ARBA" id="ARBA00037975"/>
    </source>
</evidence>
<dbReference type="Proteomes" id="UP000198985">
    <property type="component" value="Unassembled WGS sequence"/>
</dbReference>
<dbReference type="Pfam" id="PF01292">
    <property type="entry name" value="Ni_hydr_CYTB"/>
    <property type="match status" value="1"/>
</dbReference>
<keyword evidence="7" id="KW-0479">Metal-binding</keyword>
<dbReference type="EMBL" id="FNTY01000002">
    <property type="protein sequence ID" value="SEE65867.1"/>
    <property type="molecule type" value="Genomic_DNA"/>
</dbReference>
<comment type="subcellular location">
    <subcellularLocation>
        <location evidence="2">Cell membrane</location>
        <topology evidence="2">Multi-pass membrane protein</topology>
    </subcellularLocation>
</comment>
<evidence type="ECO:0000256" key="7">
    <source>
        <dbReference type="ARBA" id="ARBA00022723"/>
    </source>
</evidence>
<keyword evidence="10" id="KW-0408">Iron</keyword>
<evidence type="ECO:0000256" key="2">
    <source>
        <dbReference type="ARBA" id="ARBA00004651"/>
    </source>
</evidence>
<proteinExistence type="inferred from homology"/>
<comment type="similarity">
    <text evidence="12">Belongs to the cytochrome b561 family.</text>
</comment>
<reference evidence="15 16" key="1">
    <citation type="submission" date="2016-10" db="EMBL/GenBank/DDBJ databases">
        <authorList>
            <person name="de Groot N.N."/>
        </authorList>
    </citation>
    <scope>NUCLEOTIDE SEQUENCE [LARGE SCALE GENOMIC DNA]</scope>
    <source>
        <strain evidence="15 16">BS3662</strain>
    </source>
</reference>
<evidence type="ECO:0000256" key="13">
    <source>
        <dbReference type="SAM" id="Phobius"/>
    </source>
</evidence>
<dbReference type="PANTHER" id="PTHR30529:SF3">
    <property type="entry name" value="CYTOCHROME B561 HOMOLOG 1"/>
    <property type="match status" value="1"/>
</dbReference>
<dbReference type="GO" id="GO:0005886">
    <property type="term" value="C:plasma membrane"/>
    <property type="evidence" value="ECO:0007669"/>
    <property type="project" value="UniProtKB-SubCell"/>
</dbReference>
<evidence type="ECO:0000313" key="16">
    <source>
        <dbReference type="Proteomes" id="UP000198985"/>
    </source>
</evidence>
<dbReference type="AlphaFoldDB" id="A0A1H5KN55"/>
<organism evidence="15 16">
    <name type="scientific">Pseudomonas migulae</name>
    <dbReference type="NCBI Taxonomy" id="78543"/>
    <lineage>
        <taxon>Bacteria</taxon>
        <taxon>Pseudomonadati</taxon>
        <taxon>Pseudomonadota</taxon>
        <taxon>Gammaproteobacteria</taxon>
        <taxon>Pseudomonadales</taxon>
        <taxon>Pseudomonadaceae</taxon>
        <taxon>Pseudomonas</taxon>
    </lineage>
</organism>
<keyword evidence="3" id="KW-0813">Transport</keyword>
<dbReference type="GO" id="GO:0020037">
    <property type="term" value="F:heme binding"/>
    <property type="evidence" value="ECO:0007669"/>
    <property type="project" value="TreeGrafter"/>
</dbReference>
<evidence type="ECO:0000256" key="10">
    <source>
        <dbReference type="ARBA" id="ARBA00023004"/>
    </source>
</evidence>
<keyword evidence="11 13" id="KW-0472">Membrane</keyword>
<keyword evidence="4" id="KW-1003">Cell membrane</keyword>
<keyword evidence="6 13" id="KW-0812">Transmembrane</keyword>
<dbReference type="SUPFAM" id="SSF81342">
    <property type="entry name" value="Transmembrane di-heme cytochromes"/>
    <property type="match status" value="1"/>
</dbReference>
<feature type="transmembrane region" description="Helical" evidence="13">
    <location>
        <begin position="149"/>
        <end position="167"/>
    </location>
</feature>